<name>A0A8B8F1V7_CRAVI</name>
<dbReference type="RefSeq" id="XP_022345793.1">
    <property type="nucleotide sequence ID" value="XM_022490085.1"/>
</dbReference>
<organism evidence="1 2">
    <name type="scientific">Crassostrea virginica</name>
    <name type="common">Eastern oyster</name>
    <dbReference type="NCBI Taxonomy" id="6565"/>
    <lineage>
        <taxon>Eukaryota</taxon>
        <taxon>Metazoa</taxon>
        <taxon>Spiralia</taxon>
        <taxon>Lophotrochozoa</taxon>
        <taxon>Mollusca</taxon>
        <taxon>Bivalvia</taxon>
        <taxon>Autobranchia</taxon>
        <taxon>Pteriomorphia</taxon>
        <taxon>Ostreida</taxon>
        <taxon>Ostreoidea</taxon>
        <taxon>Ostreidae</taxon>
        <taxon>Crassostrea</taxon>
    </lineage>
</organism>
<reference evidence="2" key="1">
    <citation type="submission" date="2025-08" db="UniProtKB">
        <authorList>
            <consortium name="RefSeq"/>
        </authorList>
    </citation>
    <scope>IDENTIFICATION</scope>
    <source>
        <tissue evidence="2">Whole sample</tissue>
    </source>
</reference>
<sequence>MKKCAGIKQWNIFQCRFTEIPNNVAENTILFIYGWFGLWNDDLCSLDSVKMAFQNLVDLMKRTKNIKTILGMRSDLYKKYHQELMKYSDLFQHELFLDSVNTHKDAEHLKYFDERIKALCKNKECQCRRLSFEMLCKGKDKIIGLPLRINILANYHDLIGNYIRDPDILKVMTDAITTLRENIKKTNGCNWIDYICLKGRFSPSDEFDEGIVEVFDLRITRSSFDVTDSILKRYVRMRYSDRQNNVSTKEAQYVFWHPFIYVCVFHSIFQHNQNLVLKHCNVDAILQLVRPKGFDTAYIEVSADDHGIDLFYERLRKLHLIERYKYHPLVRSASK</sequence>
<accession>A0A8B8F1V7</accession>
<dbReference type="KEGG" id="cvn:111138220"/>
<dbReference type="GeneID" id="111138220"/>
<proteinExistence type="predicted"/>
<gene>
    <name evidence="2" type="primary">LOC111138220</name>
</gene>
<dbReference type="Proteomes" id="UP000694844">
    <property type="component" value="Chromosome 5"/>
</dbReference>
<evidence type="ECO:0000313" key="1">
    <source>
        <dbReference type="Proteomes" id="UP000694844"/>
    </source>
</evidence>
<keyword evidence="1" id="KW-1185">Reference proteome</keyword>
<dbReference type="AlphaFoldDB" id="A0A8B8F1V7"/>
<evidence type="ECO:0000313" key="2">
    <source>
        <dbReference type="RefSeq" id="XP_022345793.1"/>
    </source>
</evidence>
<protein>
    <submittedName>
        <fullName evidence="2">Uncharacterized protein LOC111138220</fullName>
    </submittedName>
</protein>